<evidence type="ECO:0000256" key="1">
    <source>
        <dbReference type="SAM" id="MobiDB-lite"/>
    </source>
</evidence>
<organism evidence="2 3">
    <name type="scientific">Desulfosporosinus lacus DSM 15449</name>
    <dbReference type="NCBI Taxonomy" id="1121420"/>
    <lineage>
        <taxon>Bacteria</taxon>
        <taxon>Bacillati</taxon>
        <taxon>Bacillota</taxon>
        <taxon>Clostridia</taxon>
        <taxon>Eubacteriales</taxon>
        <taxon>Desulfitobacteriaceae</taxon>
        <taxon>Desulfosporosinus</taxon>
    </lineage>
</organism>
<reference evidence="3" key="1">
    <citation type="submission" date="2016-11" db="EMBL/GenBank/DDBJ databases">
        <authorList>
            <person name="Varghese N."/>
            <person name="Submissions S."/>
        </authorList>
    </citation>
    <scope>NUCLEOTIDE SEQUENCE [LARGE SCALE GENOMIC DNA]</scope>
    <source>
        <strain evidence="3">DSM 15449</strain>
    </source>
</reference>
<keyword evidence="3" id="KW-1185">Reference proteome</keyword>
<evidence type="ECO:0000313" key="3">
    <source>
        <dbReference type="Proteomes" id="UP000183954"/>
    </source>
</evidence>
<protein>
    <submittedName>
        <fullName evidence="2">Uncharacterized protein</fullName>
    </submittedName>
</protein>
<proteinExistence type="predicted"/>
<gene>
    <name evidence="2" type="ORF">SAMN02746098_03256</name>
</gene>
<evidence type="ECO:0000313" key="2">
    <source>
        <dbReference type="EMBL" id="SHI23701.1"/>
    </source>
</evidence>
<feature type="region of interest" description="Disordered" evidence="1">
    <location>
        <begin position="29"/>
        <end position="60"/>
    </location>
</feature>
<dbReference type="Proteomes" id="UP000183954">
    <property type="component" value="Unassembled WGS sequence"/>
</dbReference>
<feature type="compositionally biased region" description="Polar residues" evidence="1">
    <location>
        <begin position="34"/>
        <end position="52"/>
    </location>
</feature>
<name>A0A1M5ZHP3_9FIRM</name>
<dbReference type="AlphaFoldDB" id="A0A1M5ZHP3"/>
<dbReference type="EMBL" id="FQXJ01000012">
    <property type="protein sequence ID" value="SHI23701.1"/>
    <property type="molecule type" value="Genomic_DNA"/>
</dbReference>
<sequence>MERLNNDQISQRIIATNSDLKRYLNLAPSFKLTPPQSKPKNSCYNASMQPDQLSRPKLRP</sequence>
<accession>A0A1M5ZHP3</accession>